<comment type="caution">
    <text evidence="2">The sequence shown here is derived from an EMBL/GenBank/DDBJ whole genome shotgun (WGS) entry which is preliminary data.</text>
</comment>
<sequence>MQITLVAILFIALLGFIIYKINNRFALKELIILISIIVVSVLALVMLLRNEEEKVPQLFKTKYEQNRKVTISKMSYERLNNKYITSKTEFVYNFDFIISKDNKELVCEVKNVIIKKIEDEYIFENFNTMDENCQEK</sequence>
<dbReference type="AlphaFoldDB" id="A0A4Q0YCE0"/>
<keyword evidence="1" id="KW-0472">Membrane</keyword>
<proteinExistence type="predicted"/>
<name>A0A4Q0YCE0_9BACT</name>
<protein>
    <submittedName>
        <fullName evidence="2">Uncharacterized protein</fullName>
    </submittedName>
</protein>
<feature type="transmembrane region" description="Helical" evidence="1">
    <location>
        <begin position="30"/>
        <end position="48"/>
    </location>
</feature>
<dbReference type="Proteomes" id="UP000290172">
    <property type="component" value="Unassembled WGS sequence"/>
</dbReference>
<evidence type="ECO:0000256" key="1">
    <source>
        <dbReference type="SAM" id="Phobius"/>
    </source>
</evidence>
<accession>A0A4Q0YCE0</accession>
<organism evidence="2 3">
    <name type="scientific">Halarcobacter ebronensis</name>
    <dbReference type="NCBI Taxonomy" id="1462615"/>
    <lineage>
        <taxon>Bacteria</taxon>
        <taxon>Pseudomonadati</taxon>
        <taxon>Campylobacterota</taxon>
        <taxon>Epsilonproteobacteria</taxon>
        <taxon>Campylobacterales</taxon>
        <taxon>Arcobacteraceae</taxon>
        <taxon>Halarcobacter</taxon>
    </lineage>
</organism>
<keyword evidence="1" id="KW-1133">Transmembrane helix</keyword>
<keyword evidence="1" id="KW-0812">Transmembrane</keyword>
<dbReference type="EMBL" id="PDKJ01000008">
    <property type="protein sequence ID" value="RXJ67733.1"/>
    <property type="molecule type" value="Genomic_DNA"/>
</dbReference>
<dbReference type="RefSeq" id="WP_128981743.1">
    <property type="nucleotide sequence ID" value="NZ_PDKJ01000008.1"/>
</dbReference>
<reference evidence="2 3" key="1">
    <citation type="submission" date="2017-10" db="EMBL/GenBank/DDBJ databases">
        <title>Genomics of the genus Arcobacter.</title>
        <authorList>
            <person name="Perez-Cataluna A."/>
            <person name="Figueras M.J."/>
        </authorList>
    </citation>
    <scope>NUCLEOTIDE SEQUENCE [LARGE SCALE GENOMIC DNA]</scope>
    <source>
        <strain evidence="2 3">CECT 8993</strain>
    </source>
</reference>
<evidence type="ECO:0000313" key="3">
    <source>
        <dbReference type="Proteomes" id="UP000290172"/>
    </source>
</evidence>
<gene>
    <name evidence="2" type="ORF">CRV08_10215</name>
</gene>
<evidence type="ECO:0000313" key="2">
    <source>
        <dbReference type="EMBL" id="RXJ67733.1"/>
    </source>
</evidence>